<organism evidence="2">
    <name type="scientific">bioreactor metagenome</name>
    <dbReference type="NCBI Taxonomy" id="1076179"/>
    <lineage>
        <taxon>unclassified sequences</taxon>
        <taxon>metagenomes</taxon>
        <taxon>ecological metagenomes</taxon>
    </lineage>
</organism>
<accession>A0A644XFF5</accession>
<gene>
    <name evidence="2" type="ORF">SDC9_60882</name>
</gene>
<protein>
    <recommendedName>
        <fullName evidence="1">DUF4296 domain-containing protein</fullName>
    </recommendedName>
</protein>
<evidence type="ECO:0000259" key="1">
    <source>
        <dbReference type="Pfam" id="PF14129"/>
    </source>
</evidence>
<comment type="caution">
    <text evidence="2">The sequence shown here is derived from an EMBL/GenBank/DDBJ whole genome shotgun (WGS) entry which is preliminary data.</text>
</comment>
<name>A0A644XFF5_9ZZZZ</name>
<proteinExistence type="predicted"/>
<dbReference type="InterPro" id="IPR025381">
    <property type="entry name" value="DUF4296"/>
</dbReference>
<dbReference type="AlphaFoldDB" id="A0A644XFF5"/>
<dbReference type="Pfam" id="PF14129">
    <property type="entry name" value="DUF4296"/>
    <property type="match status" value="1"/>
</dbReference>
<reference evidence="2" key="1">
    <citation type="submission" date="2019-08" db="EMBL/GenBank/DDBJ databases">
        <authorList>
            <person name="Kucharzyk K."/>
            <person name="Murdoch R.W."/>
            <person name="Higgins S."/>
            <person name="Loffler F."/>
        </authorList>
    </citation>
    <scope>NUCLEOTIDE SEQUENCE</scope>
</reference>
<dbReference type="EMBL" id="VSSQ01002293">
    <property type="protein sequence ID" value="MPM14518.1"/>
    <property type="molecule type" value="Genomic_DNA"/>
</dbReference>
<sequence length="84" mass="9954">MQTLLIDFYLTEAMIRQIEREGKDVPYYTNHYYDLLLEKYNSDTLKILRSYKFWSTQPEKLKELSGKALDSLIITETLLQGSNN</sequence>
<feature type="domain" description="DUF4296" evidence="1">
    <location>
        <begin position="1"/>
        <end position="72"/>
    </location>
</feature>
<evidence type="ECO:0000313" key="2">
    <source>
        <dbReference type="EMBL" id="MPM14518.1"/>
    </source>
</evidence>